<sequence>MGVFFEKILGLFFEKRKQSKKDFFLLIFIFALSIFNMVEYITDMDLFWLSDIVLIGIIVLSASIYFEGKRNRENDN</sequence>
<keyword evidence="1" id="KW-0812">Transmembrane</keyword>
<proteinExistence type="predicted"/>
<feature type="transmembrane region" description="Helical" evidence="1">
    <location>
        <begin position="47"/>
        <end position="66"/>
    </location>
</feature>
<organism evidence="2 3">
    <name type="scientific">Peribacillus simplex</name>
    <dbReference type="NCBI Taxonomy" id="1478"/>
    <lineage>
        <taxon>Bacteria</taxon>
        <taxon>Bacillati</taxon>
        <taxon>Bacillota</taxon>
        <taxon>Bacilli</taxon>
        <taxon>Bacillales</taxon>
        <taxon>Bacillaceae</taxon>
        <taxon>Peribacillus</taxon>
    </lineage>
</organism>
<dbReference type="AlphaFoldDB" id="A0A8B5XX95"/>
<evidence type="ECO:0000313" key="3">
    <source>
        <dbReference type="Proteomes" id="UP000317770"/>
    </source>
</evidence>
<comment type="caution">
    <text evidence="2">The sequence shown here is derived from an EMBL/GenBank/DDBJ whole genome shotgun (WGS) entry which is preliminary data.</text>
</comment>
<feature type="transmembrane region" description="Helical" evidence="1">
    <location>
        <begin position="23"/>
        <end position="41"/>
    </location>
</feature>
<name>A0A8B5XX95_9BACI</name>
<keyword evidence="1" id="KW-0472">Membrane</keyword>
<evidence type="ECO:0000313" key="2">
    <source>
        <dbReference type="EMBL" id="TVX79551.1"/>
    </source>
</evidence>
<keyword evidence="1" id="KW-1133">Transmembrane helix</keyword>
<protein>
    <submittedName>
        <fullName evidence="2">Uncharacterized protein</fullName>
    </submittedName>
</protein>
<dbReference type="Proteomes" id="UP000317770">
    <property type="component" value="Unassembled WGS sequence"/>
</dbReference>
<reference evidence="2 3" key="1">
    <citation type="submission" date="2019-07" db="EMBL/GenBank/DDBJ databases">
        <title>Genome assembly of Bacillus simplex strain GGC-P6A.</title>
        <authorList>
            <person name="Jennings M.E."/>
            <person name="Barton H.A."/>
        </authorList>
    </citation>
    <scope>NUCLEOTIDE SEQUENCE [LARGE SCALE GENOMIC DNA]</scope>
    <source>
        <strain evidence="2 3">GGC-P6A</strain>
    </source>
</reference>
<gene>
    <name evidence="2" type="ORF">FQP34_15310</name>
</gene>
<dbReference type="RefSeq" id="WP_144479134.1">
    <property type="nucleotide sequence ID" value="NZ_VNKI01000007.1"/>
</dbReference>
<evidence type="ECO:0000256" key="1">
    <source>
        <dbReference type="SAM" id="Phobius"/>
    </source>
</evidence>
<dbReference type="EMBL" id="VNKI01000007">
    <property type="protein sequence ID" value="TVX79551.1"/>
    <property type="molecule type" value="Genomic_DNA"/>
</dbReference>
<accession>A0A8B5XX95</accession>